<gene>
    <name evidence="1" type="ORF">DXD09_00845</name>
</gene>
<evidence type="ECO:0000313" key="2">
    <source>
        <dbReference type="Proteomes" id="UP000260790"/>
    </source>
</evidence>
<dbReference type="Proteomes" id="UP000260790">
    <property type="component" value="Unassembled WGS sequence"/>
</dbReference>
<comment type="caution">
    <text evidence="1">The sequence shown here is derived from an EMBL/GenBank/DDBJ whole genome shotgun (WGS) entry which is preliminary data.</text>
</comment>
<proteinExistence type="predicted"/>
<accession>A0A8B2Z1D4</accession>
<dbReference type="RefSeq" id="WP_117642136.1">
    <property type="nucleotide sequence ID" value="NZ_JAQFDM010000005.1"/>
</dbReference>
<name>A0A8B2Z1D4_9LACO</name>
<dbReference type="EMBL" id="QSQR01000001">
    <property type="protein sequence ID" value="RGK48314.1"/>
    <property type="molecule type" value="Genomic_DNA"/>
</dbReference>
<evidence type="ECO:0000313" key="1">
    <source>
        <dbReference type="EMBL" id="RGK48314.1"/>
    </source>
</evidence>
<reference evidence="1 2" key="1">
    <citation type="submission" date="2018-08" db="EMBL/GenBank/DDBJ databases">
        <title>A genome reference for cultivated species of the human gut microbiota.</title>
        <authorList>
            <person name="Zou Y."/>
            <person name="Xue W."/>
            <person name="Luo G."/>
        </authorList>
    </citation>
    <scope>NUCLEOTIDE SEQUENCE [LARGE SCALE GENOMIC DNA]</scope>
    <source>
        <strain evidence="1 2">TF10-9AT</strain>
    </source>
</reference>
<organism evidence="1 2">
    <name type="scientific">Ligilactobacillus ruminis</name>
    <dbReference type="NCBI Taxonomy" id="1623"/>
    <lineage>
        <taxon>Bacteria</taxon>
        <taxon>Bacillati</taxon>
        <taxon>Bacillota</taxon>
        <taxon>Bacilli</taxon>
        <taxon>Lactobacillales</taxon>
        <taxon>Lactobacillaceae</taxon>
        <taxon>Ligilactobacillus</taxon>
    </lineage>
</organism>
<dbReference type="AlphaFoldDB" id="A0A8B2Z1D4"/>
<sequence>MNAINYDNISLLIIGYDPYKDVWDHYFELLNKYWPDRPQTFLASNILMPNYENVTVIPCGEDAEWSKKVYTAIDAIPTDYVVLLLEDFFTTRPVNGDNFEDLVRIIEKNNVDFCKLLNQTKIKGKSYDDKPYLHILDENSDYGISLQPAIWKKNFLKYLVGSDNYNAWIFELNQVRNKTHLRSDIVALGDDRNILEITHTVVQSKYLRKSIEVFEKQGYHIDTGTRPVMTFSENLKYDLKCRVSELSPKCLRPTLKKIGKLMNVDFVSDRMEKSNK</sequence>
<protein>
    <submittedName>
        <fullName evidence="1">Uncharacterized protein</fullName>
    </submittedName>
</protein>